<protein>
    <submittedName>
        <fullName evidence="1">Uncharacterized protein</fullName>
    </submittedName>
</protein>
<name>A0A378Q2U8_9GAMM</name>
<gene>
    <name evidence="1" type="ORF">NCTC11091_00922</name>
</gene>
<accession>A0A378Q2U8</accession>
<dbReference type="Proteomes" id="UP000255193">
    <property type="component" value="Unassembled WGS sequence"/>
</dbReference>
<dbReference type="AlphaFoldDB" id="A0A378Q2U8"/>
<sequence length="98" mass="11457">MYFNFPHPSVWLSLEAIKLSDELIATLEIQQGAGLAEMLNVNKIFYNHEAVRIWVQRELDNGLPYYNRIGELGSRFMACVNPHDEWLCNEQIDYPLGW</sequence>
<evidence type="ECO:0000313" key="1">
    <source>
        <dbReference type="EMBL" id="STY95131.1"/>
    </source>
</evidence>
<evidence type="ECO:0000313" key="2">
    <source>
        <dbReference type="Proteomes" id="UP000255193"/>
    </source>
</evidence>
<dbReference type="RefSeq" id="WP_067059004.1">
    <property type="nucleotide sequence ID" value="NZ_MXAO01000060.1"/>
</dbReference>
<proteinExistence type="predicted"/>
<reference evidence="1 2" key="1">
    <citation type="submission" date="2018-06" db="EMBL/GenBank/DDBJ databases">
        <authorList>
            <consortium name="Pathogen Informatics"/>
            <person name="Doyle S."/>
        </authorList>
    </citation>
    <scope>NUCLEOTIDE SEQUENCE [LARGE SCALE GENOMIC DNA]</scope>
    <source>
        <strain evidence="1 2">NCTC11091</strain>
    </source>
</reference>
<dbReference type="EMBL" id="UGQA01000001">
    <property type="protein sequence ID" value="STY95131.1"/>
    <property type="molecule type" value="Genomic_DNA"/>
</dbReference>
<organism evidence="1 2">
    <name type="scientific">Faucicola atlantae</name>
    <dbReference type="NCBI Taxonomy" id="34059"/>
    <lineage>
        <taxon>Bacteria</taxon>
        <taxon>Pseudomonadati</taxon>
        <taxon>Pseudomonadota</taxon>
        <taxon>Gammaproteobacteria</taxon>
        <taxon>Moraxellales</taxon>
        <taxon>Moraxellaceae</taxon>
        <taxon>Faucicola</taxon>
    </lineage>
</organism>